<keyword evidence="2" id="KW-1185">Reference proteome</keyword>
<proteinExistence type="predicted"/>
<dbReference type="RefSeq" id="WP_101358134.1">
    <property type="nucleotide sequence ID" value="NZ_NKXO01000011.1"/>
</dbReference>
<accession>A0A2N3IIB1</accession>
<dbReference type="Proteomes" id="UP000233387">
    <property type="component" value="Unassembled WGS sequence"/>
</dbReference>
<evidence type="ECO:0008006" key="3">
    <source>
        <dbReference type="Google" id="ProtNLM"/>
    </source>
</evidence>
<reference evidence="1 2" key="1">
    <citation type="submission" date="2017-06" db="EMBL/GenBank/DDBJ databases">
        <title>Raineya orbicola gen. nov., sp. nov. a slightly thermophilic bacterium of the phylum Bacteroidetes and the description of Raineyaceae fam. nov.</title>
        <authorList>
            <person name="Albuquerque L."/>
            <person name="Polonia A.R.M."/>
            <person name="Barroso C."/>
            <person name="Froufe H.J.C."/>
            <person name="Lage O."/>
            <person name="Lobo-Da-Cunha A."/>
            <person name="Egas C."/>
            <person name="Da Costa M.S."/>
        </authorList>
    </citation>
    <scope>NUCLEOTIDE SEQUENCE [LARGE SCALE GENOMIC DNA]</scope>
    <source>
        <strain evidence="1 2">SPSPC-11</strain>
    </source>
</reference>
<sequence>MKKLLLTAVLFGIFSWVSAQKYFGEKISETGAVEVKQLPALMKDKQNLNVKLKGKIEEVCQKKGCWMKMDLGNGSSMRIKFKDYGFFVPKNAAGKTAIIEGVAMKEVIDVATLRHYAEDAGKSKKEIEAITQPKEEITFEAKGVIIK</sequence>
<dbReference type="InterPro" id="IPR032577">
    <property type="entry name" value="DUF4920"/>
</dbReference>
<evidence type="ECO:0000313" key="1">
    <source>
        <dbReference type="EMBL" id="PKQ70065.1"/>
    </source>
</evidence>
<dbReference type="AlphaFoldDB" id="A0A2N3IIB1"/>
<gene>
    <name evidence="1" type="ORF">Rain11_0869</name>
</gene>
<protein>
    <recommendedName>
        <fullName evidence="3">DUF4920 domain-containing protein</fullName>
    </recommendedName>
</protein>
<dbReference type="OrthoDB" id="129527at2"/>
<comment type="caution">
    <text evidence="1">The sequence shown here is derived from an EMBL/GenBank/DDBJ whole genome shotgun (WGS) entry which is preliminary data.</text>
</comment>
<evidence type="ECO:0000313" key="2">
    <source>
        <dbReference type="Proteomes" id="UP000233387"/>
    </source>
</evidence>
<name>A0A2N3IIB1_9BACT</name>
<dbReference type="Pfam" id="PF16267">
    <property type="entry name" value="DUF4920"/>
    <property type="match status" value="1"/>
</dbReference>
<dbReference type="EMBL" id="NKXO01000011">
    <property type="protein sequence ID" value="PKQ70065.1"/>
    <property type="molecule type" value="Genomic_DNA"/>
</dbReference>
<organism evidence="1 2">
    <name type="scientific">Raineya orbicola</name>
    <dbReference type="NCBI Taxonomy" id="2016530"/>
    <lineage>
        <taxon>Bacteria</taxon>
        <taxon>Pseudomonadati</taxon>
        <taxon>Bacteroidota</taxon>
        <taxon>Cytophagia</taxon>
        <taxon>Cytophagales</taxon>
        <taxon>Raineyaceae</taxon>
        <taxon>Raineya</taxon>
    </lineage>
</organism>